<dbReference type="GO" id="GO:0016810">
    <property type="term" value="F:hydrolase activity, acting on carbon-nitrogen (but not peptide) bonds"/>
    <property type="evidence" value="ECO:0007669"/>
    <property type="project" value="InterPro"/>
</dbReference>
<dbReference type="Gene3D" id="3.20.20.140">
    <property type="entry name" value="Metal-dependent hydrolases"/>
    <property type="match status" value="2"/>
</dbReference>
<evidence type="ECO:0000259" key="1">
    <source>
        <dbReference type="Pfam" id="PF07969"/>
    </source>
</evidence>
<protein>
    <submittedName>
        <fullName evidence="2">Amidohydrolase family protein</fullName>
    </submittedName>
</protein>
<gene>
    <name evidence="2" type="ORF">K4G66_11975</name>
</gene>
<dbReference type="PANTHER" id="PTHR11647:SF1">
    <property type="entry name" value="COLLAPSIN RESPONSE MEDIATOR PROTEIN"/>
    <property type="match status" value="1"/>
</dbReference>
<dbReference type="EMBL" id="CP120682">
    <property type="protein sequence ID" value="WKN39409.1"/>
    <property type="molecule type" value="Genomic_DNA"/>
</dbReference>
<dbReference type="AlphaFoldDB" id="A0AA49GST2"/>
<dbReference type="InterPro" id="IPR032466">
    <property type="entry name" value="Metal_Hydrolase"/>
</dbReference>
<dbReference type="InterPro" id="IPR011059">
    <property type="entry name" value="Metal-dep_hydrolase_composite"/>
</dbReference>
<dbReference type="PANTHER" id="PTHR11647">
    <property type="entry name" value="HYDRANTOINASE/DIHYDROPYRIMIDINASE FAMILY MEMBER"/>
    <property type="match status" value="1"/>
</dbReference>
<name>A0AA49GST2_9BACT</name>
<dbReference type="SUPFAM" id="SSF51338">
    <property type="entry name" value="Composite domain of metallo-dependent hydrolases"/>
    <property type="match status" value="1"/>
</dbReference>
<dbReference type="Pfam" id="PF07969">
    <property type="entry name" value="Amidohydro_3"/>
    <property type="match status" value="1"/>
</dbReference>
<dbReference type="Gene3D" id="2.30.40.10">
    <property type="entry name" value="Urease, subunit C, domain 1"/>
    <property type="match status" value="1"/>
</dbReference>
<dbReference type="InterPro" id="IPR013108">
    <property type="entry name" value="Amidohydro_3"/>
</dbReference>
<evidence type="ECO:0000313" key="2">
    <source>
        <dbReference type="EMBL" id="WKN39409.1"/>
    </source>
</evidence>
<sequence>MRLLIGFLLGTGLAACTQNPSEFETFMAQHPDQTYTLLIEGGEMIDGTGAEGYPADVLTQGDSIVFIGEVDTTLVNVDQIIDATGKVVTPGFIDMHSHGDPLETPDFQNFLAMGVTTISLGKDGSSPDYENLDEWMQQVEDTVPGVNIAMFVGHGTLRMQSGIKYNPRPSQEQLADMGNLLERNLDAGCFGMTTGLEYVPGFYAPAYELEYLAKIVGEKGKLITSHVRNEDDDAVEASIQELLKQGQYSRVNVSHMKVVYGEGESRAEEILAVLEEARQQGIEVTADVYPYTASYTGISILFPEWAKPPNQYEQVVANRRGELEKFLRNKVKQRNGPEATLLGTAPYAGKTLAQLAEESGKPFEDILIDDIKPGGASGAYFVMNDSLQARFIADPLVMISSDGSPTGRHPRGHGTFARIIEKFVVQDSVLTLADAIRKMTSLPAKTMGIADRGVVAVGKKADLLVFAPQQVRETATYENPFQLAEGIDCLIVNGKMALKKGAFTEQRYGQMLRKF</sequence>
<reference evidence="2" key="2">
    <citation type="journal article" date="2024" name="Antonie Van Leeuwenhoek">
        <title>Roseihalotalea indica gen. nov., sp. nov., a halophilic Bacteroidetes from mesopelagic Southwest Indian Ocean with higher carbohydrate metabolic potential.</title>
        <authorList>
            <person name="Chen B."/>
            <person name="Zhang M."/>
            <person name="Lin D."/>
            <person name="Ye J."/>
            <person name="Tang K."/>
        </authorList>
    </citation>
    <scope>NUCLEOTIDE SEQUENCE</scope>
    <source>
        <strain evidence="2">TK19036</strain>
    </source>
</reference>
<dbReference type="SUPFAM" id="SSF51556">
    <property type="entry name" value="Metallo-dependent hydrolases"/>
    <property type="match status" value="1"/>
</dbReference>
<dbReference type="InterPro" id="IPR050378">
    <property type="entry name" value="Metallo-dep_Hydrolases_sf"/>
</dbReference>
<proteinExistence type="predicted"/>
<dbReference type="PROSITE" id="PS51257">
    <property type="entry name" value="PROKAR_LIPOPROTEIN"/>
    <property type="match status" value="1"/>
</dbReference>
<feature type="domain" description="Amidohydrolase 3" evidence="1">
    <location>
        <begin position="396"/>
        <end position="495"/>
    </location>
</feature>
<accession>A0AA49GST2</accession>
<reference evidence="2" key="1">
    <citation type="journal article" date="2023" name="Comput. Struct. Biotechnol. J.">
        <title>Discovery of a novel marine Bacteroidetes with a rich repertoire of carbohydrate-active enzymes.</title>
        <authorList>
            <person name="Chen B."/>
            <person name="Liu G."/>
            <person name="Chen Q."/>
            <person name="Wang H."/>
            <person name="Liu L."/>
            <person name="Tang K."/>
        </authorList>
    </citation>
    <scope>NUCLEOTIDE SEQUENCE</scope>
    <source>
        <strain evidence="2">TK19036</strain>
    </source>
</reference>
<organism evidence="2">
    <name type="scientific">Roseihalotalea indica</name>
    <dbReference type="NCBI Taxonomy" id="2867963"/>
    <lineage>
        <taxon>Bacteria</taxon>
        <taxon>Pseudomonadati</taxon>
        <taxon>Bacteroidota</taxon>
        <taxon>Cytophagia</taxon>
        <taxon>Cytophagales</taxon>
        <taxon>Catalimonadaceae</taxon>
        <taxon>Roseihalotalea</taxon>
    </lineage>
</organism>